<proteinExistence type="predicted"/>
<accession>A0A392UM23</accession>
<organism evidence="2 3">
    <name type="scientific">Trifolium medium</name>
    <dbReference type="NCBI Taxonomy" id="97028"/>
    <lineage>
        <taxon>Eukaryota</taxon>
        <taxon>Viridiplantae</taxon>
        <taxon>Streptophyta</taxon>
        <taxon>Embryophyta</taxon>
        <taxon>Tracheophyta</taxon>
        <taxon>Spermatophyta</taxon>
        <taxon>Magnoliopsida</taxon>
        <taxon>eudicotyledons</taxon>
        <taxon>Gunneridae</taxon>
        <taxon>Pentapetalae</taxon>
        <taxon>rosids</taxon>
        <taxon>fabids</taxon>
        <taxon>Fabales</taxon>
        <taxon>Fabaceae</taxon>
        <taxon>Papilionoideae</taxon>
        <taxon>50 kb inversion clade</taxon>
        <taxon>NPAAA clade</taxon>
        <taxon>Hologalegina</taxon>
        <taxon>IRL clade</taxon>
        <taxon>Trifolieae</taxon>
        <taxon>Trifolium</taxon>
    </lineage>
</organism>
<keyword evidence="1" id="KW-1133">Transmembrane helix</keyword>
<feature type="non-terminal residue" evidence="2">
    <location>
        <position position="51"/>
    </location>
</feature>
<dbReference type="EMBL" id="LXQA010844277">
    <property type="protein sequence ID" value="MCI73694.1"/>
    <property type="molecule type" value="Genomic_DNA"/>
</dbReference>
<evidence type="ECO:0000256" key="1">
    <source>
        <dbReference type="SAM" id="Phobius"/>
    </source>
</evidence>
<keyword evidence="3" id="KW-1185">Reference proteome</keyword>
<keyword evidence="1" id="KW-0472">Membrane</keyword>
<dbReference type="Proteomes" id="UP000265520">
    <property type="component" value="Unassembled WGS sequence"/>
</dbReference>
<feature type="transmembrane region" description="Helical" evidence="1">
    <location>
        <begin position="6"/>
        <end position="27"/>
    </location>
</feature>
<comment type="caution">
    <text evidence="2">The sequence shown here is derived from an EMBL/GenBank/DDBJ whole genome shotgun (WGS) entry which is preliminary data.</text>
</comment>
<reference evidence="2 3" key="1">
    <citation type="journal article" date="2018" name="Front. Plant Sci.">
        <title>Red Clover (Trifolium pratense) and Zigzag Clover (T. medium) - A Picture of Genomic Similarities and Differences.</title>
        <authorList>
            <person name="Dluhosova J."/>
            <person name="Istvanek J."/>
            <person name="Nedelnik J."/>
            <person name="Repkova J."/>
        </authorList>
    </citation>
    <scope>NUCLEOTIDE SEQUENCE [LARGE SCALE GENOMIC DNA]</scope>
    <source>
        <strain evidence="3">cv. 10/8</strain>
        <tissue evidence="2">Leaf</tissue>
    </source>
</reference>
<protein>
    <submittedName>
        <fullName evidence="2">Cytochrome P450 family protein</fullName>
    </submittedName>
</protein>
<dbReference type="AlphaFoldDB" id="A0A392UM23"/>
<name>A0A392UM23_9FABA</name>
<keyword evidence="1" id="KW-0812">Transmembrane</keyword>
<sequence>MSIVVEVVVALGAVLVGLIHILHVLILRPRSLRSKLDKQGIHGPSPHFYFG</sequence>
<evidence type="ECO:0000313" key="2">
    <source>
        <dbReference type="EMBL" id="MCI73694.1"/>
    </source>
</evidence>
<evidence type="ECO:0000313" key="3">
    <source>
        <dbReference type="Proteomes" id="UP000265520"/>
    </source>
</evidence>